<dbReference type="SUPFAM" id="SSF50129">
    <property type="entry name" value="GroES-like"/>
    <property type="match status" value="1"/>
</dbReference>
<reference evidence="6 7" key="1">
    <citation type="submission" date="2018-01" db="EMBL/GenBank/DDBJ databases">
        <title>The draft genome sequence of Halioglobus lutimaris HF004.</title>
        <authorList>
            <person name="Du Z.-J."/>
            <person name="Shi M.-J."/>
        </authorList>
    </citation>
    <scope>NUCLEOTIDE SEQUENCE [LARGE SCALE GENOMIC DNA]</scope>
    <source>
        <strain evidence="6 7">HF004</strain>
    </source>
</reference>
<dbReference type="OrthoDB" id="9773078at2"/>
<dbReference type="InterPro" id="IPR013154">
    <property type="entry name" value="ADH-like_N"/>
</dbReference>
<evidence type="ECO:0000256" key="1">
    <source>
        <dbReference type="ARBA" id="ARBA00022723"/>
    </source>
</evidence>
<proteinExistence type="inferred from homology"/>
<comment type="caution">
    <text evidence="6">The sequence shown here is derived from an EMBL/GenBank/DDBJ whole genome shotgun (WGS) entry which is preliminary data.</text>
</comment>
<dbReference type="Pfam" id="PF08240">
    <property type="entry name" value="ADH_N"/>
    <property type="match status" value="1"/>
</dbReference>
<dbReference type="InterPro" id="IPR020843">
    <property type="entry name" value="ER"/>
</dbReference>
<sequence>MKAVTFEGADKALAVSDIQMPQPGPGQLLLKVAACGICGSDLHAYQASVASEGIAFGHEFSGEVAALGEGVTGWNVGDRATSLAFMFCGQCPPCLEGLYEECENPDLIGFTTHGAYAEYVIVQAAVSTPLPDAVNNQQAALVEPLAVGLAAFRDCQLPMGSNVLIIGAGIIGIAVLKWARFFGAENVVISDLDEARLARAKLAGATDTIYAGKNPNPVQAFKDITGVVPTVIVECVGRPMLQQLIDAAATGTHIVSVGASMEPEPITSLTAAQKKIRITFSFGYSLEDFKFIVRILESGRIRTDGLITRSVSLDEVPEAFADLMQPNGHCKIMIEP</sequence>
<dbReference type="SMART" id="SM00829">
    <property type="entry name" value="PKS_ER"/>
    <property type="match status" value="1"/>
</dbReference>
<evidence type="ECO:0000313" key="6">
    <source>
        <dbReference type="EMBL" id="PLW68740.1"/>
    </source>
</evidence>
<dbReference type="GO" id="GO:0016616">
    <property type="term" value="F:oxidoreductase activity, acting on the CH-OH group of donors, NAD or NADP as acceptor"/>
    <property type="evidence" value="ECO:0007669"/>
    <property type="project" value="UniProtKB-ARBA"/>
</dbReference>
<comment type="cofactor">
    <cofactor evidence="4">
        <name>Zn(2+)</name>
        <dbReference type="ChEBI" id="CHEBI:29105"/>
    </cofactor>
</comment>
<evidence type="ECO:0000256" key="4">
    <source>
        <dbReference type="RuleBase" id="RU361277"/>
    </source>
</evidence>
<name>A0A2N5X2R0_9GAMM</name>
<dbReference type="PANTHER" id="PTHR43401:SF2">
    <property type="entry name" value="L-THREONINE 3-DEHYDROGENASE"/>
    <property type="match status" value="1"/>
</dbReference>
<evidence type="ECO:0000313" key="7">
    <source>
        <dbReference type="Proteomes" id="UP000235005"/>
    </source>
</evidence>
<evidence type="ECO:0000259" key="5">
    <source>
        <dbReference type="SMART" id="SM00829"/>
    </source>
</evidence>
<dbReference type="InterPro" id="IPR011032">
    <property type="entry name" value="GroES-like_sf"/>
</dbReference>
<dbReference type="AlphaFoldDB" id="A0A2N5X2R0"/>
<dbReference type="SUPFAM" id="SSF51735">
    <property type="entry name" value="NAD(P)-binding Rossmann-fold domains"/>
    <property type="match status" value="1"/>
</dbReference>
<dbReference type="InterPro" id="IPR036291">
    <property type="entry name" value="NAD(P)-bd_dom_sf"/>
</dbReference>
<dbReference type="Gene3D" id="3.40.50.720">
    <property type="entry name" value="NAD(P)-binding Rossmann-like Domain"/>
    <property type="match status" value="1"/>
</dbReference>
<keyword evidence="1 4" id="KW-0479">Metal-binding</keyword>
<keyword evidence="3" id="KW-0560">Oxidoreductase</keyword>
<dbReference type="InterPro" id="IPR050129">
    <property type="entry name" value="Zn_alcohol_dh"/>
</dbReference>
<accession>A0A2N5X2R0</accession>
<dbReference type="RefSeq" id="WP_076001513.1">
    <property type="nucleotide sequence ID" value="NZ_PKUS01000011.1"/>
</dbReference>
<dbReference type="GO" id="GO:0008270">
    <property type="term" value="F:zinc ion binding"/>
    <property type="evidence" value="ECO:0007669"/>
    <property type="project" value="InterPro"/>
</dbReference>
<dbReference type="Proteomes" id="UP000235005">
    <property type="component" value="Unassembled WGS sequence"/>
</dbReference>
<evidence type="ECO:0000256" key="2">
    <source>
        <dbReference type="ARBA" id="ARBA00022833"/>
    </source>
</evidence>
<dbReference type="InterPro" id="IPR002328">
    <property type="entry name" value="ADH_Zn_CS"/>
</dbReference>
<keyword evidence="7" id="KW-1185">Reference proteome</keyword>
<dbReference type="InterPro" id="IPR013149">
    <property type="entry name" value="ADH-like_C"/>
</dbReference>
<dbReference type="PROSITE" id="PS00059">
    <property type="entry name" value="ADH_ZINC"/>
    <property type="match status" value="1"/>
</dbReference>
<feature type="domain" description="Enoyl reductase (ER)" evidence="5">
    <location>
        <begin position="8"/>
        <end position="334"/>
    </location>
</feature>
<gene>
    <name evidence="6" type="ORF">C0039_10705</name>
</gene>
<evidence type="ECO:0000256" key="3">
    <source>
        <dbReference type="ARBA" id="ARBA00023002"/>
    </source>
</evidence>
<dbReference type="Pfam" id="PF00107">
    <property type="entry name" value="ADH_zinc_N"/>
    <property type="match status" value="1"/>
</dbReference>
<organism evidence="6 7">
    <name type="scientific">Pseudohalioglobus lutimaris</name>
    <dbReference type="NCBI Taxonomy" id="1737061"/>
    <lineage>
        <taxon>Bacteria</taxon>
        <taxon>Pseudomonadati</taxon>
        <taxon>Pseudomonadota</taxon>
        <taxon>Gammaproteobacteria</taxon>
        <taxon>Cellvibrionales</taxon>
        <taxon>Halieaceae</taxon>
        <taxon>Pseudohalioglobus</taxon>
    </lineage>
</organism>
<dbReference type="PANTHER" id="PTHR43401">
    <property type="entry name" value="L-THREONINE 3-DEHYDROGENASE"/>
    <property type="match status" value="1"/>
</dbReference>
<dbReference type="EMBL" id="PKUS01000011">
    <property type="protein sequence ID" value="PLW68740.1"/>
    <property type="molecule type" value="Genomic_DNA"/>
</dbReference>
<comment type="similarity">
    <text evidence="4">Belongs to the zinc-containing alcohol dehydrogenase family.</text>
</comment>
<protein>
    <submittedName>
        <fullName evidence="6">Alcohol dehydrogenase</fullName>
    </submittedName>
</protein>
<dbReference type="Gene3D" id="3.90.180.10">
    <property type="entry name" value="Medium-chain alcohol dehydrogenases, catalytic domain"/>
    <property type="match status" value="1"/>
</dbReference>
<keyword evidence="2 4" id="KW-0862">Zinc</keyword>